<dbReference type="SUPFAM" id="SSF103473">
    <property type="entry name" value="MFS general substrate transporter"/>
    <property type="match status" value="1"/>
</dbReference>
<dbReference type="KEGG" id="bcv:Bcav_1603"/>
<evidence type="ECO:0000256" key="6">
    <source>
        <dbReference type="ARBA" id="ARBA00023136"/>
    </source>
</evidence>
<keyword evidence="2" id="KW-0813">Transport</keyword>
<proteinExistence type="predicted"/>
<name>C5C3G0_BEUC1</name>
<dbReference type="Pfam" id="PF05977">
    <property type="entry name" value="MFS_3"/>
    <property type="match status" value="1"/>
</dbReference>
<dbReference type="STRING" id="471853.Bcav_1603"/>
<dbReference type="PANTHER" id="PTHR23513:SF6">
    <property type="entry name" value="MAJOR FACILITATOR SUPERFAMILY ASSOCIATED DOMAIN-CONTAINING PROTEIN"/>
    <property type="match status" value="1"/>
</dbReference>
<dbReference type="AlphaFoldDB" id="C5C3G0"/>
<dbReference type="eggNOG" id="COG2814">
    <property type="taxonomic scope" value="Bacteria"/>
</dbReference>
<feature type="transmembrane region" description="Helical" evidence="7">
    <location>
        <begin position="267"/>
        <end position="289"/>
    </location>
</feature>
<keyword evidence="9" id="KW-1185">Reference proteome</keyword>
<feature type="transmembrane region" description="Helical" evidence="7">
    <location>
        <begin position="21"/>
        <end position="44"/>
    </location>
</feature>
<evidence type="ECO:0000313" key="8">
    <source>
        <dbReference type="EMBL" id="ACQ79859.1"/>
    </source>
</evidence>
<feature type="transmembrane region" description="Helical" evidence="7">
    <location>
        <begin position="235"/>
        <end position="255"/>
    </location>
</feature>
<dbReference type="EMBL" id="CP001618">
    <property type="protein sequence ID" value="ACQ79859.1"/>
    <property type="molecule type" value="Genomic_DNA"/>
</dbReference>
<evidence type="ECO:0000313" key="9">
    <source>
        <dbReference type="Proteomes" id="UP000007962"/>
    </source>
</evidence>
<evidence type="ECO:0000256" key="4">
    <source>
        <dbReference type="ARBA" id="ARBA00022692"/>
    </source>
</evidence>
<feature type="transmembrane region" description="Helical" evidence="7">
    <location>
        <begin position="385"/>
        <end position="404"/>
    </location>
</feature>
<sequence length="432" mass="45353">MLVGRIGEVVAPQRMGVSFRWLLASSWTSNVGDGIALAAGPLLVASQTDSAFLIAMAALLQRLPWLLFGLWAGAIADRLDRRRLVMVANALRAVVVSVLVVSIASGAVSIGVVLAVMFAYGVAEVFADSASQTLLPTLVRPADLGIGNARLQAGYLVANQLVGPPVGAFLFAAGMAWPFAAQVVAVALAVVLVGRIVLPPPPDVNPADDTAERTHVWHDIRDGVRWILAHPPVRTLALVILVFNVTWAAPWGILVKYALDHLHLGEVGFGLLTTATAVGGLVGIASFGWLERHARLATLMRVCLTLEVLMHAALALTTSGPVAIGIMVVFGAYAFVWGTVSATVRQRAVPLAFQGRVGSVYMVAVFGGLAIGQAIGGLLAERWGVLAPFWFAFAGSAITLALVWRQLAQIAYAGAPPEGLDREADPDPPTVG</sequence>
<protein>
    <submittedName>
        <fullName evidence="8">Major facilitator superfamily MFS_1</fullName>
    </submittedName>
</protein>
<keyword evidence="4 7" id="KW-0812">Transmembrane</keyword>
<dbReference type="HOGENOM" id="CLU_034180_13_0_11"/>
<feature type="transmembrane region" description="Helical" evidence="7">
    <location>
        <begin position="168"/>
        <end position="193"/>
    </location>
</feature>
<dbReference type="InterPro" id="IPR010290">
    <property type="entry name" value="TM_effector"/>
</dbReference>
<dbReference type="PANTHER" id="PTHR23513">
    <property type="entry name" value="INTEGRAL MEMBRANE EFFLUX PROTEIN-RELATED"/>
    <property type="match status" value="1"/>
</dbReference>
<feature type="transmembrane region" description="Helical" evidence="7">
    <location>
        <begin position="360"/>
        <end position="379"/>
    </location>
</feature>
<dbReference type="Proteomes" id="UP000007962">
    <property type="component" value="Chromosome"/>
</dbReference>
<evidence type="ECO:0000256" key="7">
    <source>
        <dbReference type="SAM" id="Phobius"/>
    </source>
</evidence>
<accession>C5C3G0</accession>
<evidence type="ECO:0000256" key="2">
    <source>
        <dbReference type="ARBA" id="ARBA00022448"/>
    </source>
</evidence>
<gene>
    <name evidence="8" type="ordered locus">Bcav_1603</name>
</gene>
<feature type="transmembrane region" description="Helical" evidence="7">
    <location>
        <begin position="322"/>
        <end position="340"/>
    </location>
</feature>
<dbReference type="Gene3D" id="1.20.1250.20">
    <property type="entry name" value="MFS general substrate transporter like domains"/>
    <property type="match status" value="1"/>
</dbReference>
<reference evidence="8 9" key="1">
    <citation type="journal article" date="2009" name="Stand. Genomic Sci.">
        <title>Complete genome sequence of Beutenbergia cavernae type strain (HKI 0122).</title>
        <authorList>
            <person name="Land M."/>
            <person name="Pukall R."/>
            <person name="Abt B."/>
            <person name="Goker M."/>
            <person name="Rohde M."/>
            <person name="Glavina Del Rio T."/>
            <person name="Tice H."/>
            <person name="Copeland A."/>
            <person name="Cheng J.F."/>
            <person name="Lucas S."/>
            <person name="Chen F."/>
            <person name="Nolan M."/>
            <person name="Bruce D."/>
            <person name="Goodwin L."/>
            <person name="Pitluck S."/>
            <person name="Ivanova N."/>
            <person name="Mavromatis K."/>
            <person name="Ovchinnikova G."/>
            <person name="Pati A."/>
            <person name="Chen A."/>
            <person name="Palaniappan K."/>
            <person name="Hauser L."/>
            <person name="Chang Y.J."/>
            <person name="Jefferies C.C."/>
            <person name="Saunders E."/>
            <person name="Brettin T."/>
            <person name="Detter J.C."/>
            <person name="Han C."/>
            <person name="Chain P."/>
            <person name="Bristow J."/>
            <person name="Eisen J.A."/>
            <person name="Markowitz V."/>
            <person name="Hugenholtz P."/>
            <person name="Kyrpides N.C."/>
            <person name="Klenk H.P."/>
            <person name="Lapidus A."/>
        </authorList>
    </citation>
    <scope>NUCLEOTIDE SEQUENCE [LARGE SCALE GENOMIC DNA]</scope>
    <source>
        <strain evidence="9">ATCC BAA-8 / DSM 12333 / NBRC 16432</strain>
    </source>
</reference>
<evidence type="ECO:0000256" key="1">
    <source>
        <dbReference type="ARBA" id="ARBA00004651"/>
    </source>
</evidence>
<dbReference type="CDD" id="cd06173">
    <property type="entry name" value="MFS_MefA_like"/>
    <property type="match status" value="1"/>
</dbReference>
<feature type="transmembrane region" description="Helical" evidence="7">
    <location>
        <begin position="50"/>
        <end position="72"/>
    </location>
</feature>
<keyword evidence="3" id="KW-1003">Cell membrane</keyword>
<feature type="transmembrane region" description="Helical" evidence="7">
    <location>
        <begin position="93"/>
        <end position="120"/>
    </location>
</feature>
<evidence type="ECO:0000256" key="3">
    <source>
        <dbReference type="ARBA" id="ARBA00022475"/>
    </source>
</evidence>
<dbReference type="InterPro" id="IPR036259">
    <property type="entry name" value="MFS_trans_sf"/>
</dbReference>
<keyword evidence="6 7" id="KW-0472">Membrane</keyword>
<evidence type="ECO:0000256" key="5">
    <source>
        <dbReference type="ARBA" id="ARBA00022989"/>
    </source>
</evidence>
<organism evidence="8 9">
    <name type="scientific">Beutenbergia cavernae (strain ATCC BAA-8 / DSM 12333 / CCUG 43141 / JCM 11478 / NBRC 16432 / NCIMB 13614 / HKI 0122)</name>
    <dbReference type="NCBI Taxonomy" id="471853"/>
    <lineage>
        <taxon>Bacteria</taxon>
        <taxon>Bacillati</taxon>
        <taxon>Actinomycetota</taxon>
        <taxon>Actinomycetes</taxon>
        <taxon>Micrococcales</taxon>
        <taxon>Beutenbergiaceae</taxon>
        <taxon>Beutenbergia</taxon>
    </lineage>
</organism>
<dbReference type="GO" id="GO:0005886">
    <property type="term" value="C:plasma membrane"/>
    <property type="evidence" value="ECO:0007669"/>
    <property type="project" value="UniProtKB-SubCell"/>
</dbReference>
<keyword evidence="5 7" id="KW-1133">Transmembrane helix</keyword>
<comment type="subcellular location">
    <subcellularLocation>
        <location evidence="1">Cell membrane</location>
        <topology evidence="1">Multi-pass membrane protein</topology>
    </subcellularLocation>
</comment>